<evidence type="ECO:0000259" key="2">
    <source>
        <dbReference type="Pfam" id="PF01636"/>
    </source>
</evidence>
<dbReference type="PANTHER" id="PTHR21310:SF54">
    <property type="entry name" value="AMINOGLYCOSIDE PHOSPHOTRANSFERASE DOMAIN-CONTAINING PROTEIN"/>
    <property type="match status" value="1"/>
</dbReference>
<protein>
    <recommendedName>
        <fullName evidence="2">Aminoglycoside phosphotransferase domain-containing protein</fullName>
    </recommendedName>
</protein>
<dbReference type="InterPro" id="IPR011009">
    <property type="entry name" value="Kinase-like_dom_sf"/>
</dbReference>
<sequence length="309" mass="35032">MIACPELSSGGPASPSDLGSSANSTPVINFLESRFFKEKRAPALPSPAEIRDLNKQSGNLRATYFNRPAPVRIPSLGLLVKYGADVTLTEVETQIFIREQLRDHHVPIPEVFGHAEDQDQRFIYMTLVEGDTLQERFAKLTEMERRALCAELRGMVNTWRGVLKQHEADLYIGSVGRRSLNDVLLADNPNEAGPFLGPDAAQKFHEACDIEIFGHEPVVFTHNDLCPPNVLVSQGPDPKVTAILDFGQSGWYPWYWEYCKAKRIGRIDEGVFEYAHLEEWSSQYLPLIIDPVDDEKYYHPWLFRMLSRA</sequence>
<dbReference type="AlphaFoldDB" id="A0A9W8YTR9"/>
<keyword evidence="4" id="KW-1185">Reference proteome</keyword>
<dbReference type="SUPFAM" id="SSF56112">
    <property type="entry name" value="Protein kinase-like (PK-like)"/>
    <property type="match status" value="1"/>
</dbReference>
<dbReference type="EMBL" id="JAPEVB010000003">
    <property type="protein sequence ID" value="KAJ4392332.1"/>
    <property type="molecule type" value="Genomic_DNA"/>
</dbReference>
<reference evidence="3" key="1">
    <citation type="submission" date="2022-10" db="EMBL/GenBank/DDBJ databases">
        <title>Tapping the CABI collections for fungal endophytes: first genome assemblies for Collariella, Neodidymelliopsis, Ascochyta clinopodiicola, Didymella pomorum, Didymosphaeria variabile, Neocosmospora piperis and Neocucurbitaria cava.</title>
        <authorList>
            <person name="Hill R."/>
        </authorList>
    </citation>
    <scope>NUCLEOTIDE SEQUENCE</scope>
    <source>
        <strain evidence="3">IMI 355082</strain>
    </source>
</reference>
<dbReference type="Proteomes" id="UP001140453">
    <property type="component" value="Unassembled WGS sequence"/>
</dbReference>
<organism evidence="3 4">
    <name type="scientific">Gnomoniopsis smithogilvyi</name>
    <dbReference type="NCBI Taxonomy" id="1191159"/>
    <lineage>
        <taxon>Eukaryota</taxon>
        <taxon>Fungi</taxon>
        <taxon>Dikarya</taxon>
        <taxon>Ascomycota</taxon>
        <taxon>Pezizomycotina</taxon>
        <taxon>Sordariomycetes</taxon>
        <taxon>Sordariomycetidae</taxon>
        <taxon>Diaporthales</taxon>
        <taxon>Gnomoniaceae</taxon>
        <taxon>Gnomoniopsis</taxon>
    </lineage>
</organism>
<accession>A0A9W8YTR9</accession>
<proteinExistence type="predicted"/>
<evidence type="ECO:0000256" key="1">
    <source>
        <dbReference type="SAM" id="MobiDB-lite"/>
    </source>
</evidence>
<dbReference type="InterPro" id="IPR051678">
    <property type="entry name" value="AGP_Transferase"/>
</dbReference>
<name>A0A9W8YTR9_9PEZI</name>
<feature type="domain" description="Aminoglycoside phosphotransferase" evidence="2">
    <location>
        <begin position="90"/>
        <end position="271"/>
    </location>
</feature>
<dbReference type="Gene3D" id="3.90.1200.10">
    <property type="match status" value="1"/>
</dbReference>
<dbReference type="InterPro" id="IPR002575">
    <property type="entry name" value="Aminoglycoside_PTrfase"/>
</dbReference>
<dbReference type="PANTHER" id="PTHR21310">
    <property type="entry name" value="AMINOGLYCOSIDE PHOSPHOTRANSFERASE-RELATED-RELATED"/>
    <property type="match status" value="1"/>
</dbReference>
<dbReference type="OrthoDB" id="5404599at2759"/>
<evidence type="ECO:0000313" key="4">
    <source>
        <dbReference type="Proteomes" id="UP001140453"/>
    </source>
</evidence>
<feature type="region of interest" description="Disordered" evidence="1">
    <location>
        <begin position="1"/>
        <end position="22"/>
    </location>
</feature>
<gene>
    <name evidence="3" type="ORF">N0V93_005957</name>
</gene>
<evidence type="ECO:0000313" key="3">
    <source>
        <dbReference type="EMBL" id="KAJ4392332.1"/>
    </source>
</evidence>
<comment type="caution">
    <text evidence="3">The sequence shown here is derived from an EMBL/GenBank/DDBJ whole genome shotgun (WGS) entry which is preliminary data.</text>
</comment>
<dbReference type="Pfam" id="PF01636">
    <property type="entry name" value="APH"/>
    <property type="match status" value="1"/>
</dbReference>